<evidence type="ECO:0000259" key="3">
    <source>
        <dbReference type="Pfam" id="PF01494"/>
    </source>
</evidence>
<dbReference type="PANTHER" id="PTHR43004">
    <property type="entry name" value="TRK SYSTEM POTASSIUM UPTAKE PROTEIN"/>
    <property type="match status" value="1"/>
</dbReference>
<dbReference type="PRINTS" id="PR00420">
    <property type="entry name" value="RNGMNOXGNASE"/>
</dbReference>
<dbReference type="EC" id="1.14.13.2" evidence="4"/>
<keyword evidence="4" id="KW-0560">Oxidoreductase</keyword>
<evidence type="ECO:0000256" key="2">
    <source>
        <dbReference type="ARBA" id="ARBA00022827"/>
    </source>
</evidence>
<feature type="domain" description="FAD-binding" evidence="3">
    <location>
        <begin position="2"/>
        <end position="344"/>
    </location>
</feature>
<dbReference type="GO" id="GO:0071949">
    <property type="term" value="F:FAD binding"/>
    <property type="evidence" value="ECO:0007669"/>
    <property type="project" value="InterPro"/>
</dbReference>
<dbReference type="AlphaFoldDB" id="A0A4S3PM19"/>
<keyword evidence="5" id="KW-1185">Reference proteome</keyword>
<dbReference type="NCBIfam" id="TIGR02360">
    <property type="entry name" value="pbenz_hydroxyl"/>
    <property type="match status" value="1"/>
</dbReference>
<organism evidence="4 5">
    <name type="scientific">Bacillus timonensis</name>
    <dbReference type="NCBI Taxonomy" id="1033734"/>
    <lineage>
        <taxon>Bacteria</taxon>
        <taxon>Bacillati</taxon>
        <taxon>Bacillota</taxon>
        <taxon>Bacilli</taxon>
        <taxon>Bacillales</taxon>
        <taxon>Bacillaceae</taxon>
        <taxon>Bacillus</taxon>
    </lineage>
</organism>
<sequence>MKTKVGIIGAGPAGLMLSHLLQLEGIESIILESRSREDIEGTIRAGVLEQGTIDLLNATGVGERMMREGHVHEGIELQFRNKRHRIDFKELTGGKEIMVYAQHEVIKDLVAARLDAGGQIYFNVSDVSLHQIETDTPKIKFCQEDGRELEEIECDFIAGCDGFHGPSRKAIPDRVKVEKQKVYPFGWLGILADAPPANPELIYSNHERGFALVSTRSPEIQRYYLQVDPNDDIKNWSDDRIWEELHARVDMDGWRLTDGPIIQKNIVSMRSFVCETMRYGRLFLAGDSAHIVPPTGAKGLNLAVADIQVLAKGITEFYKEGKEETLEHYSDICLRRVWKAQRFSNWMTTMLHRDFEHSSFEHGIQLAELEYVTSSRAAMTSLAENYVGLPLEIQSNAEKLQI</sequence>
<proteinExistence type="predicted"/>
<dbReference type="Gene3D" id="3.50.50.60">
    <property type="entry name" value="FAD/NAD(P)-binding domain"/>
    <property type="match status" value="1"/>
</dbReference>
<dbReference type="GO" id="GO:0018659">
    <property type="term" value="F:4-hydroxybenzoate 3-monooxygenase activity"/>
    <property type="evidence" value="ECO:0007669"/>
    <property type="project" value="UniProtKB-EC"/>
</dbReference>
<dbReference type="NCBIfam" id="NF006091">
    <property type="entry name" value="PRK08243.1"/>
    <property type="match status" value="1"/>
</dbReference>
<reference evidence="4 5" key="1">
    <citation type="journal article" date="2019" name="Indoor Air">
        <title>Impacts of indoor surface finishes on bacterial viability.</title>
        <authorList>
            <person name="Hu J."/>
            <person name="Maamar S.B."/>
            <person name="Glawe A.J."/>
            <person name="Gottel N."/>
            <person name="Gilbert J.A."/>
            <person name="Hartmann E.M."/>
        </authorList>
    </citation>
    <scope>NUCLEOTIDE SEQUENCE [LARGE SCALE GENOMIC DNA]</scope>
    <source>
        <strain evidence="4 5">AF060A6</strain>
    </source>
</reference>
<dbReference type="InterPro" id="IPR002938">
    <property type="entry name" value="FAD-bd"/>
</dbReference>
<gene>
    <name evidence="4" type="primary">pobA</name>
    <name evidence="4" type="ORF">E1I69_18925</name>
</gene>
<dbReference type="GO" id="GO:0043639">
    <property type="term" value="P:benzoate catabolic process"/>
    <property type="evidence" value="ECO:0007669"/>
    <property type="project" value="InterPro"/>
</dbReference>
<keyword evidence="4" id="KW-0503">Monooxygenase</keyword>
<evidence type="ECO:0000313" key="4">
    <source>
        <dbReference type="EMBL" id="THE10428.1"/>
    </source>
</evidence>
<dbReference type="PANTHER" id="PTHR43004:SF3">
    <property type="entry name" value="P-HYDROXYBENZOATE HYDROXYLASE"/>
    <property type="match status" value="1"/>
</dbReference>
<keyword evidence="2" id="KW-0274">FAD</keyword>
<dbReference type="SUPFAM" id="SSF51905">
    <property type="entry name" value="FAD/NAD(P)-binding domain"/>
    <property type="match status" value="1"/>
</dbReference>
<dbReference type="SUPFAM" id="SSF54373">
    <property type="entry name" value="FAD-linked reductases, C-terminal domain"/>
    <property type="match status" value="1"/>
</dbReference>
<dbReference type="InterPro" id="IPR012733">
    <property type="entry name" value="HB_mOase"/>
</dbReference>
<evidence type="ECO:0000313" key="5">
    <source>
        <dbReference type="Proteomes" id="UP000306477"/>
    </source>
</evidence>
<evidence type="ECO:0000256" key="1">
    <source>
        <dbReference type="ARBA" id="ARBA00022630"/>
    </source>
</evidence>
<dbReference type="EMBL" id="SLUB01000047">
    <property type="protein sequence ID" value="THE10428.1"/>
    <property type="molecule type" value="Genomic_DNA"/>
</dbReference>
<keyword evidence="1" id="KW-0285">Flavoprotein</keyword>
<dbReference type="InterPro" id="IPR050641">
    <property type="entry name" value="RIFMO-like"/>
</dbReference>
<accession>A0A4S3PM19</accession>
<dbReference type="Proteomes" id="UP000306477">
    <property type="component" value="Unassembled WGS sequence"/>
</dbReference>
<dbReference type="Pfam" id="PF01494">
    <property type="entry name" value="FAD_binding_3"/>
    <property type="match status" value="1"/>
</dbReference>
<name>A0A4S3PM19_9BACI</name>
<dbReference type="InterPro" id="IPR036188">
    <property type="entry name" value="FAD/NAD-bd_sf"/>
</dbReference>
<dbReference type="OrthoDB" id="9766816at2"/>
<protein>
    <submittedName>
        <fullName evidence="4">4-hydroxybenzoate 3-monooxygenase</fullName>
        <ecNumber evidence="4">1.14.13.2</ecNumber>
    </submittedName>
</protein>
<comment type="caution">
    <text evidence="4">The sequence shown here is derived from an EMBL/GenBank/DDBJ whole genome shotgun (WGS) entry which is preliminary data.</text>
</comment>
<dbReference type="Gene3D" id="3.30.9.10">
    <property type="entry name" value="D-Amino Acid Oxidase, subunit A, domain 2"/>
    <property type="match status" value="1"/>
</dbReference>
<dbReference type="RefSeq" id="WP_136381129.1">
    <property type="nucleotide sequence ID" value="NZ_SLUB01000047.1"/>
</dbReference>